<protein>
    <submittedName>
        <fullName evidence="1">Uncharacterized protein</fullName>
    </submittedName>
</protein>
<proteinExistence type="evidence at transcript level"/>
<dbReference type="AlphaFoldDB" id="E5L9Y7"/>
<reference evidence="1" key="1">
    <citation type="journal article" date="2011" name="Mol. Genet. Genomics">
        <title>Isolation, annotation and applications of expressed sequence tags from the olive fly, Bactrocera oleae.</title>
        <authorList>
            <person name="Tsoumani K.T."/>
            <person name="Augustinos A.A."/>
            <person name="Kakani E.G."/>
            <person name="Drosopoulou E."/>
            <person name="Mavragani-Tsipidou P."/>
            <person name="Mathiopoulos K.D."/>
        </authorList>
    </citation>
    <scope>NUCLEOTIDE SEQUENCE</scope>
</reference>
<evidence type="ECO:0000313" key="1">
    <source>
        <dbReference type="EMBL" id="ADQ64611.1"/>
    </source>
</evidence>
<name>E5L9Y7_BACOL</name>
<feature type="non-terminal residue" evidence="1">
    <location>
        <position position="73"/>
    </location>
</feature>
<dbReference type="EMBL" id="HQ384118">
    <property type="protein sequence ID" value="ADQ64611.1"/>
    <property type="molecule type" value="mRNA"/>
</dbReference>
<feature type="non-terminal residue" evidence="1">
    <location>
        <position position="1"/>
    </location>
</feature>
<organism evidence="1">
    <name type="scientific">Bactrocera oleae</name>
    <name type="common">Olive fruit fly</name>
    <name type="synonym">Dacus oleae</name>
    <dbReference type="NCBI Taxonomy" id="104688"/>
    <lineage>
        <taxon>Eukaryota</taxon>
        <taxon>Metazoa</taxon>
        <taxon>Ecdysozoa</taxon>
        <taxon>Arthropoda</taxon>
        <taxon>Hexapoda</taxon>
        <taxon>Insecta</taxon>
        <taxon>Pterygota</taxon>
        <taxon>Neoptera</taxon>
        <taxon>Endopterygota</taxon>
        <taxon>Diptera</taxon>
        <taxon>Brachycera</taxon>
        <taxon>Muscomorpha</taxon>
        <taxon>Tephritoidea</taxon>
        <taxon>Tephritidae</taxon>
        <taxon>Bactrocera</taxon>
        <taxon>Daculus</taxon>
    </lineage>
</organism>
<accession>E5L9Y7</accession>
<sequence length="73" mass="8813">MQYETKAELKYVCSLKAKRQVNYDLVAHIHTLLQITSRQALTYWIFLYFVKSKKIFAVQCNHTKHPHYFLCYV</sequence>